<name>A0AC61PLY3_9FIRM</name>
<dbReference type="Proteomes" id="UP000192328">
    <property type="component" value="Unassembled WGS sequence"/>
</dbReference>
<proteinExistence type="predicted"/>
<comment type="caution">
    <text evidence="1">The sequence shown here is derived from an EMBL/GenBank/DDBJ whole genome shotgun (WGS) entry which is preliminary data.</text>
</comment>
<keyword evidence="2" id="KW-1185">Reference proteome</keyword>
<protein>
    <submittedName>
        <fullName evidence="1">RNA polymerase sigma factor, sigma-70 family</fullName>
    </submittedName>
</protein>
<sequence length="511" mass="59762">MQAEMLENYLERICAWARGRTFFEEEAEELAQEIIYQAVAGLARLRDESRFEPWLWGVASNCAKAFRRRKGKERALFLYDVPENLLTEAEIPDENEELYGKLREKIAMLSCSYRDIIMLHYYDGLSTKEIADKLKLPEGTVTWRLSEARKRLGKECQDMEESALKPVEMRIDIYGSGEYGDRIPFPTEFIEDALAQNILWQCYEAAKDTEELAKTCGVPAYYVEDRVKDLLKRGALTETRKGRYRTDFVIWTDIHAEYCRENGEAALEPVRDEMMRAMQAFFERIREIPFDRAGRTDGELQYLCGAMAFDYIEREYGQMEYPPIPMNYDGFCWRYLGSRETTDDRIHMTRQVCCPLRDGVPYEHRVYWMKSLGFREMMKQDEIRACWSLLDPQASCEKEWMTQAVRKEFVKRNEDGSFSLAVPVFSRQQKAALDAAAKECFDPVAGRYAECVRQFVKGYRKLFPEHLQDDMKRVCRSLIFSFYEVAAKLAVKEGIMAEPNPEWICDVLIEG</sequence>
<accession>A0AC61PLY3</accession>
<evidence type="ECO:0000313" key="2">
    <source>
        <dbReference type="Proteomes" id="UP000192328"/>
    </source>
</evidence>
<dbReference type="EMBL" id="FWXZ01000003">
    <property type="protein sequence ID" value="SMC66643.1"/>
    <property type="molecule type" value="Genomic_DNA"/>
</dbReference>
<gene>
    <name evidence="1" type="ORF">SAMN06297397_1846</name>
</gene>
<reference evidence="1" key="1">
    <citation type="submission" date="2017-04" db="EMBL/GenBank/DDBJ databases">
        <authorList>
            <person name="Varghese N."/>
            <person name="Submissions S."/>
        </authorList>
    </citation>
    <scope>NUCLEOTIDE SEQUENCE</scope>
    <source>
        <strain evidence="1">WTE2008</strain>
    </source>
</reference>
<evidence type="ECO:0000313" key="1">
    <source>
        <dbReference type="EMBL" id="SMC66643.1"/>
    </source>
</evidence>
<organism evidence="1 2">
    <name type="scientific">Aristaeella lactis</name>
    <dbReference type="NCBI Taxonomy" id="3046383"/>
    <lineage>
        <taxon>Bacteria</taxon>
        <taxon>Bacillati</taxon>
        <taxon>Bacillota</taxon>
        <taxon>Clostridia</taxon>
        <taxon>Eubacteriales</taxon>
        <taxon>Aristaeellaceae</taxon>
        <taxon>Aristaeella</taxon>
    </lineage>
</organism>